<name>A0AAV1AWP2_VICFA</name>
<dbReference type="Proteomes" id="UP001157006">
    <property type="component" value="Chromosome 5"/>
</dbReference>
<evidence type="ECO:0000313" key="1">
    <source>
        <dbReference type="EMBL" id="CAI8613707.1"/>
    </source>
</evidence>
<proteinExistence type="predicted"/>
<dbReference type="AlphaFoldDB" id="A0AAV1AWP2"/>
<gene>
    <name evidence="1" type="ORF">VFH_V093640</name>
</gene>
<dbReference type="EMBL" id="OX451740">
    <property type="protein sequence ID" value="CAI8613707.1"/>
    <property type="molecule type" value="Genomic_DNA"/>
</dbReference>
<keyword evidence="2" id="KW-1185">Reference proteome</keyword>
<reference evidence="1 2" key="1">
    <citation type="submission" date="2023-01" db="EMBL/GenBank/DDBJ databases">
        <authorList>
            <person name="Kreplak J."/>
        </authorList>
    </citation>
    <scope>NUCLEOTIDE SEQUENCE [LARGE SCALE GENOMIC DNA]</scope>
</reference>
<sequence length="129" mass="14181">MIEQHLVDELESDKGPADLMLRFVSREEGKGKSGARNIHELFLVLRSEEILKGDELGSHKYIPEREGAVTDHMSCNFLSRPCFGKKIKCPTQCPLKSPSDPNAKVCSLDCASPVCSTANQTALVVDQHA</sequence>
<accession>A0AAV1AWP2</accession>
<organism evidence="1 2">
    <name type="scientific">Vicia faba</name>
    <name type="common">Broad bean</name>
    <name type="synonym">Faba vulgaris</name>
    <dbReference type="NCBI Taxonomy" id="3906"/>
    <lineage>
        <taxon>Eukaryota</taxon>
        <taxon>Viridiplantae</taxon>
        <taxon>Streptophyta</taxon>
        <taxon>Embryophyta</taxon>
        <taxon>Tracheophyta</taxon>
        <taxon>Spermatophyta</taxon>
        <taxon>Magnoliopsida</taxon>
        <taxon>eudicotyledons</taxon>
        <taxon>Gunneridae</taxon>
        <taxon>Pentapetalae</taxon>
        <taxon>rosids</taxon>
        <taxon>fabids</taxon>
        <taxon>Fabales</taxon>
        <taxon>Fabaceae</taxon>
        <taxon>Papilionoideae</taxon>
        <taxon>50 kb inversion clade</taxon>
        <taxon>NPAAA clade</taxon>
        <taxon>Hologalegina</taxon>
        <taxon>IRL clade</taxon>
        <taxon>Fabeae</taxon>
        <taxon>Vicia</taxon>
    </lineage>
</organism>
<evidence type="ECO:0000313" key="2">
    <source>
        <dbReference type="Proteomes" id="UP001157006"/>
    </source>
</evidence>
<protein>
    <submittedName>
        <fullName evidence="1">Uncharacterized protein</fullName>
    </submittedName>
</protein>